<accession>A0AAV0YWA9</accession>
<name>A0AAV0YWA9_VICFA</name>
<sequence length="122" mass="13979">MRAKTSNRIASLVSPCATTSRILTTPTLSPSTEVVVEMAKERWRVDKYDIMKGLIHVRSKKENSYETKNIVDGHLEVEKRLNSDLRRFEMTEGIRLQDFNRDNVFPEKSVIDGGESDDNGDY</sequence>
<dbReference type="Proteomes" id="UP001157006">
    <property type="component" value="Chromosome 1L"/>
</dbReference>
<evidence type="ECO:0000313" key="1">
    <source>
        <dbReference type="EMBL" id="CAI8589624.1"/>
    </source>
</evidence>
<proteinExistence type="predicted"/>
<gene>
    <name evidence="1" type="ORF">VFH_I401600</name>
</gene>
<protein>
    <submittedName>
        <fullName evidence="1">Uncharacterized protein</fullName>
    </submittedName>
</protein>
<dbReference type="AlphaFoldDB" id="A0AAV0YWA9"/>
<reference evidence="1 2" key="1">
    <citation type="submission" date="2023-01" db="EMBL/GenBank/DDBJ databases">
        <authorList>
            <person name="Kreplak J."/>
        </authorList>
    </citation>
    <scope>NUCLEOTIDE SEQUENCE [LARGE SCALE GENOMIC DNA]</scope>
</reference>
<dbReference type="PANTHER" id="PTHR34484:SF2">
    <property type="entry name" value="OS02G0832600 PROTEIN"/>
    <property type="match status" value="1"/>
</dbReference>
<evidence type="ECO:0000313" key="2">
    <source>
        <dbReference type="Proteomes" id="UP001157006"/>
    </source>
</evidence>
<dbReference type="PANTHER" id="PTHR34484">
    <property type="entry name" value="OS02G0832600 PROTEIN"/>
    <property type="match status" value="1"/>
</dbReference>
<dbReference type="EMBL" id="OX451736">
    <property type="protein sequence ID" value="CAI8589624.1"/>
    <property type="molecule type" value="Genomic_DNA"/>
</dbReference>
<organism evidence="1 2">
    <name type="scientific">Vicia faba</name>
    <name type="common">Broad bean</name>
    <name type="synonym">Faba vulgaris</name>
    <dbReference type="NCBI Taxonomy" id="3906"/>
    <lineage>
        <taxon>Eukaryota</taxon>
        <taxon>Viridiplantae</taxon>
        <taxon>Streptophyta</taxon>
        <taxon>Embryophyta</taxon>
        <taxon>Tracheophyta</taxon>
        <taxon>Spermatophyta</taxon>
        <taxon>Magnoliopsida</taxon>
        <taxon>eudicotyledons</taxon>
        <taxon>Gunneridae</taxon>
        <taxon>Pentapetalae</taxon>
        <taxon>rosids</taxon>
        <taxon>fabids</taxon>
        <taxon>Fabales</taxon>
        <taxon>Fabaceae</taxon>
        <taxon>Papilionoideae</taxon>
        <taxon>50 kb inversion clade</taxon>
        <taxon>NPAAA clade</taxon>
        <taxon>Hologalegina</taxon>
        <taxon>IRL clade</taxon>
        <taxon>Fabeae</taxon>
        <taxon>Vicia</taxon>
    </lineage>
</organism>
<keyword evidence="2" id="KW-1185">Reference proteome</keyword>